<organism evidence="2 3">
    <name type="scientific">Fictibacillus barbaricus</name>
    <dbReference type="NCBI Taxonomy" id="182136"/>
    <lineage>
        <taxon>Bacteria</taxon>
        <taxon>Bacillati</taxon>
        <taxon>Bacillota</taxon>
        <taxon>Bacilli</taxon>
        <taxon>Bacillales</taxon>
        <taxon>Fictibacillaceae</taxon>
        <taxon>Fictibacillus</taxon>
    </lineage>
</organism>
<dbReference type="CDD" id="cd07820">
    <property type="entry name" value="SRPBCC_3"/>
    <property type="match status" value="1"/>
</dbReference>
<dbReference type="Pfam" id="PF03364">
    <property type="entry name" value="Polyketide_cyc"/>
    <property type="match status" value="1"/>
</dbReference>
<dbReference type="RefSeq" id="WP_188401229.1">
    <property type="nucleotide sequence ID" value="NZ_BMCE01000001.1"/>
</dbReference>
<evidence type="ECO:0000259" key="1">
    <source>
        <dbReference type="Pfam" id="PF03364"/>
    </source>
</evidence>
<name>A0ABS2ZHZ5_9BACL</name>
<dbReference type="Gene3D" id="3.30.530.20">
    <property type="match status" value="1"/>
</dbReference>
<gene>
    <name evidence="2" type="ORF">JYA64_16670</name>
</gene>
<dbReference type="Proteomes" id="UP001319060">
    <property type="component" value="Unassembled WGS sequence"/>
</dbReference>
<accession>A0ABS2ZHZ5</accession>
<dbReference type="EMBL" id="JAFHKS010000044">
    <property type="protein sequence ID" value="MBN3546943.1"/>
    <property type="molecule type" value="Genomic_DNA"/>
</dbReference>
<keyword evidence="3" id="KW-1185">Reference proteome</keyword>
<evidence type="ECO:0000313" key="3">
    <source>
        <dbReference type="Proteomes" id="UP001319060"/>
    </source>
</evidence>
<reference evidence="2 3" key="1">
    <citation type="submission" date="2021-01" db="EMBL/GenBank/DDBJ databases">
        <title>Genome Sequencing of Type Strains.</title>
        <authorList>
            <person name="Lemaire J.F."/>
            <person name="Inderbitzin P."/>
            <person name="Collins S.B."/>
            <person name="Wespe N."/>
            <person name="Knight-Connoni V."/>
        </authorList>
    </citation>
    <scope>NUCLEOTIDE SEQUENCE [LARGE SCALE GENOMIC DNA]</scope>
    <source>
        <strain evidence="2 3">DSM 14730</strain>
    </source>
</reference>
<evidence type="ECO:0000313" key="2">
    <source>
        <dbReference type="EMBL" id="MBN3546943.1"/>
    </source>
</evidence>
<dbReference type="SUPFAM" id="SSF55961">
    <property type="entry name" value="Bet v1-like"/>
    <property type="match status" value="1"/>
</dbReference>
<feature type="domain" description="Coenzyme Q-binding protein COQ10 START" evidence="1">
    <location>
        <begin position="10"/>
        <end position="128"/>
    </location>
</feature>
<dbReference type="InterPro" id="IPR023393">
    <property type="entry name" value="START-like_dom_sf"/>
</dbReference>
<proteinExistence type="predicted"/>
<sequence>MPIIEHREFIKASAEVCFDLARNVDVHTLTTAHTKERAVGGNTSGLMEKGDYVTWEAVHLGVKQRLTAKIMEMERPHMFIDVMVEGAFHSFIHTHTFKPTDNGTVMIDHFHYKSPFGWVGRLADWLFLEKYMTNFLVQRARALKDMAENNQDS</sequence>
<comment type="caution">
    <text evidence="2">The sequence shown here is derived from an EMBL/GenBank/DDBJ whole genome shotgun (WGS) entry which is preliminary data.</text>
</comment>
<protein>
    <submittedName>
        <fullName evidence="2">SRPBCC family protein</fullName>
    </submittedName>
</protein>
<dbReference type="InterPro" id="IPR005031">
    <property type="entry name" value="COQ10_START"/>
</dbReference>